<keyword evidence="2" id="KW-1185">Reference proteome</keyword>
<dbReference type="Proteomes" id="UP001286313">
    <property type="component" value="Unassembled WGS sequence"/>
</dbReference>
<sequence>MCDVPLGLLVGLQAMKVGLDMLGRFCKQYVQLLGTVCSDGAMLLLLLIQDSRHQNGTVDIEDRYIGLHY</sequence>
<gene>
    <name evidence="1" type="ORF">Pcinc_019583</name>
</gene>
<evidence type="ECO:0000313" key="1">
    <source>
        <dbReference type="EMBL" id="KAK3875534.1"/>
    </source>
</evidence>
<comment type="caution">
    <text evidence="1">The sequence shown here is derived from an EMBL/GenBank/DDBJ whole genome shotgun (WGS) entry which is preliminary data.</text>
</comment>
<reference evidence="1" key="1">
    <citation type="submission" date="2023-10" db="EMBL/GenBank/DDBJ databases">
        <title>Genome assemblies of two species of porcelain crab, Petrolisthes cinctipes and Petrolisthes manimaculis (Anomura: Porcellanidae).</title>
        <authorList>
            <person name="Angst P."/>
        </authorList>
    </citation>
    <scope>NUCLEOTIDE SEQUENCE</scope>
    <source>
        <strain evidence="1">PB745_01</strain>
        <tissue evidence="1">Gill</tissue>
    </source>
</reference>
<proteinExistence type="predicted"/>
<protein>
    <submittedName>
        <fullName evidence="1">Uncharacterized protein</fullName>
    </submittedName>
</protein>
<name>A0AAE1FJX1_PETCI</name>
<organism evidence="1 2">
    <name type="scientific">Petrolisthes cinctipes</name>
    <name type="common">Flat porcelain crab</name>
    <dbReference type="NCBI Taxonomy" id="88211"/>
    <lineage>
        <taxon>Eukaryota</taxon>
        <taxon>Metazoa</taxon>
        <taxon>Ecdysozoa</taxon>
        <taxon>Arthropoda</taxon>
        <taxon>Crustacea</taxon>
        <taxon>Multicrustacea</taxon>
        <taxon>Malacostraca</taxon>
        <taxon>Eumalacostraca</taxon>
        <taxon>Eucarida</taxon>
        <taxon>Decapoda</taxon>
        <taxon>Pleocyemata</taxon>
        <taxon>Anomura</taxon>
        <taxon>Galatheoidea</taxon>
        <taxon>Porcellanidae</taxon>
        <taxon>Petrolisthes</taxon>
    </lineage>
</organism>
<dbReference type="AlphaFoldDB" id="A0AAE1FJX1"/>
<evidence type="ECO:0000313" key="2">
    <source>
        <dbReference type="Proteomes" id="UP001286313"/>
    </source>
</evidence>
<dbReference type="EMBL" id="JAWQEG010001953">
    <property type="protein sequence ID" value="KAK3875534.1"/>
    <property type="molecule type" value="Genomic_DNA"/>
</dbReference>
<accession>A0AAE1FJX1</accession>